<dbReference type="AlphaFoldDB" id="A0A4Q5J2W9"/>
<accession>A0A4Q5J2W9</accession>
<keyword evidence="1" id="KW-1133">Transmembrane helix</keyword>
<feature type="transmembrane region" description="Helical" evidence="1">
    <location>
        <begin position="59"/>
        <end position="80"/>
    </location>
</feature>
<organism evidence="3 4">
    <name type="scientific">Nocardioides iriomotensis</name>
    <dbReference type="NCBI Taxonomy" id="715784"/>
    <lineage>
        <taxon>Bacteria</taxon>
        <taxon>Bacillati</taxon>
        <taxon>Actinomycetota</taxon>
        <taxon>Actinomycetes</taxon>
        <taxon>Propionibacteriales</taxon>
        <taxon>Nocardioidaceae</taxon>
        <taxon>Nocardioides</taxon>
    </lineage>
</organism>
<evidence type="ECO:0000313" key="3">
    <source>
        <dbReference type="EMBL" id="RYU12703.1"/>
    </source>
</evidence>
<proteinExistence type="predicted"/>
<sequence>MSNLPLGPSGHPGEVRQRPVGQTVLRYGGGAMAVVGAVLLGTGAYDFLTVDGFGMPTKFWMLMVGIPVLGIGLMLVNLSVARAQVARLREGMAAGGRGCRTCGRQNDAAARFCDACGAQLA</sequence>
<dbReference type="RefSeq" id="WP_129986522.1">
    <property type="nucleotide sequence ID" value="NZ_SDPU01000020.1"/>
</dbReference>
<comment type="caution">
    <text evidence="3">The sequence shown here is derived from an EMBL/GenBank/DDBJ whole genome shotgun (WGS) entry which is preliminary data.</text>
</comment>
<keyword evidence="4" id="KW-1185">Reference proteome</keyword>
<reference evidence="3 4" key="1">
    <citation type="submission" date="2019-01" db="EMBL/GenBank/DDBJ databases">
        <title>Nocardioides guangzhouensis sp. nov., an actinobacterium isolated from soil.</title>
        <authorList>
            <person name="Fu Y."/>
            <person name="Cai Y."/>
            <person name="Lin Z."/>
            <person name="Chen P."/>
        </authorList>
    </citation>
    <scope>NUCLEOTIDE SEQUENCE [LARGE SCALE GENOMIC DNA]</scope>
    <source>
        <strain evidence="3 4">NBRC 105384</strain>
    </source>
</reference>
<dbReference type="Pfam" id="PF13240">
    <property type="entry name" value="Zn_Ribbon_1"/>
    <property type="match status" value="1"/>
</dbReference>
<protein>
    <recommendedName>
        <fullName evidence="2">Zinc-ribbon domain-containing protein</fullName>
    </recommendedName>
</protein>
<name>A0A4Q5J2W9_9ACTN</name>
<evidence type="ECO:0000259" key="2">
    <source>
        <dbReference type="Pfam" id="PF13240"/>
    </source>
</evidence>
<keyword evidence="1" id="KW-0812">Transmembrane</keyword>
<evidence type="ECO:0000313" key="4">
    <source>
        <dbReference type="Proteomes" id="UP000291189"/>
    </source>
</evidence>
<dbReference type="InterPro" id="IPR026870">
    <property type="entry name" value="Zinc_ribbon_dom"/>
</dbReference>
<feature type="transmembrane region" description="Helical" evidence="1">
    <location>
        <begin position="24"/>
        <end position="47"/>
    </location>
</feature>
<dbReference type="Proteomes" id="UP000291189">
    <property type="component" value="Unassembled WGS sequence"/>
</dbReference>
<dbReference type="EMBL" id="SDPU01000020">
    <property type="protein sequence ID" value="RYU12703.1"/>
    <property type="molecule type" value="Genomic_DNA"/>
</dbReference>
<keyword evidence="1" id="KW-0472">Membrane</keyword>
<feature type="domain" description="Zinc-ribbon" evidence="2">
    <location>
        <begin position="99"/>
        <end position="120"/>
    </location>
</feature>
<gene>
    <name evidence="3" type="ORF">ETU37_06900</name>
</gene>
<evidence type="ECO:0000256" key="1">
    <source>
        <dbReference type="SAM" id="Phobius"/>
    </source>
</evidence>